<proteinExistence type="predicted"/>
<organism evidence="1 2">
    <name type="scientific">Pleurodeles waltl</name>
    <name type="common">Iberian ribbed newt</name>
    <dbReference type="NCBI Taxonomy" id="8319"/>
    <lineage>
        <taxon>Eukaryota</taxon>
        <taxon>Metazoa</taxon>
        <taxon>Chordata</taxon>
        <taxon>Craniata</taxon>
        <taxon>Vertebrata</taxon>
        <taxon>Euteleostomi</taxon>
        <taxon>Amphibia</taxon>
        <taxon>Batrachia</taxon>
        <taxon>Caudata</taxon>
        <taxon>Salamandroidea</taxon>
        <taxon>Salamandridae</taxon>
        <taxon>Pleurodelinae</taxon>
        <taxon>Pleurodeles</taxon>
    </lineage>
</organism>
<protein>
    <submittedName>
        <fullName evidence="1">Uncharacterized protein</fullName>
    </submittedName>
</protein>
<comment type="caution">
    <text evidence="1">The sequence shown here is derived from an EMBL/GenBank/DDBJ whole genome shotgun (WGS) entry which is preliminary data.</text>
</comment>
<evidence type="ECO:0000313" key="2">
    <source>
        <dbReference type="Proteomes" id="UP001066276"/>
    </source>
</evidence>
<accession>A0AAV7PCQ1</accession>
<dbReference type="EMBL" id="JANPWB010000011">
    <property type="protein sequence ID" value="KAJ1125940.1"/>
    <property type="molecule type" value="Genomic_DNA"/>
</dbReference>
<feature type="non-terminal residue" evidence="1">
    <location>
        <position position="1"/>
    </location>
</feature>
<dbReference type="Proteomes" id="UP001066276">
    <property type="component" value="Chromosome 7"/>
</dbReference>
<dbReference type="AlphaFoldDB" id="A0AAV7PCQ1"/>
<gene>
    <name evidence="1" type="ORF">NDU88_004353</name>
</gene>
<reference evidence="1" key="1">
    <citation type="journal article" date="2022" name="bioRxiv">
        <title>Sequencing and chromosome-scale assembly of the giantPleurodeles waltlgenome.</title>
        <authorList>
            <person name="Brown T."/>
            <person name="Elewa A."/>
            <person name="Iarovenko S."/>
            <person name="Subramanian E."/>
            <person name="Araus A.J."/>
            <person name="Petzold A."/>
            <person name="Susuki M."/>
            <person name="Suzuki K.-i.T."/>
            <person name="Hayashi T."/>
            <person name="Toyoda A."/>
            <person name="Oliveira C."/>
            <person name="Osipova E."/>
            <person name="Leigh N.D."/>
            <person name="Simon A."/>
            <person name="Yun M.H."/>
        </authorList>
    </citation>
    <scope>NUCLEOTIDE SEQUENCE</scope>
    <source>
        <strain evidence="1">20211129_DDA</strain>
        <tissue evidence="1">Liver</tissue>
    </source>
</reference>
<evidence type="ECO:0000313" key="1">
    <source>
        <dbReference type="EMBL" id="KAJ1125940.1"/>
    </source>
</evidence>
<keyword evidence="2" id="KW-1185">Reference proteome</keyword>
<name>A0AAV7PCQ1_PLEWA</name>
<sequence>IKDIAYLRPLLYWVRLWKTDELEPYRAAVKELLPPRHGWEKVRWLREMKAAWTKLSLSHYWENPEMIPGNAKRLIKDHYWEKIYEES</sequence>
<feature type="non-terminal residue" evidence="1">
    <location>
        <position position="87"/>
    </location>
</feature>